<evidence type="ECO:0000313" key="2">
    <source>
        <dbReference type="Proteomes" id="UP000322245"/>
    </source>
</evidence>
<protein>
    <submittedName>
        <fullName evidence="1">Uncharacterized protein</fullName>
    </submittedName>
</protein>
<dbReference type="AlphaFoldDB" id="A0A5D3AYI3"/>
<comment type="caution">
    <text evidence="1">The sequence shown here is derived from an EMBL/GenBank/DDBJ whole genome shotgun (WGS) entry which is preliminary data.</text>
</comment>
<dbReference type="Proteomes" id="UP000322245">
    <property type="component" value="Unassembled WGS sequence"/>
</dbReference>
<organism evidence="1 2">
    <name type="scientific">Cryptococcus floricola</name>
    <dbReference type="NCBI Taxonomy" id="2591691"/>
    <lineage>
        <taxon>Eukaryota</taxon>
        <taxon>Fungi</taxon>
        <taxon>Dikarya</taxon>
        <taxon>Basidiomycota</taxon>
        <taxon>Agaricomycotina</taxon>
        <taxon>Tremellomycetes</taxon>
        <taxon>Tremellales</taxon>
        <taxon>Cryptococcaceae</taxon>
        <taxon>Cryptococcus</taxon>
    </lineage>
</organism>
<dbReference type="EMBL" id="NIDF01000045">
    <property type="protein sequence ID" value="TYJ55160.1"/>
    <property type="molecule type" value="Genomic_DNA"/>
</dbReference>
<sequence length="49" mass="5646">MGEADKKQDEVKLNISQRWNDPNADQALKVVSSDGMIFYIPAYIFQSQR</sequence>
<accession>A0A5D3AYI3</accession>
<evidence type="ECO:0000313" key="1">
    <source>
        <dbReference type="EMBL" id="TYJ55160.1"/>
    </source>
</evidence>
<reference evidence="1 2" key="1">
    <citation type="submission" date="2017-05" db="EMBL/GenBank/DDBJ databases">
        <title>The Genome Sequence of Tsuchiyaea wingfieldii DSM 27421.</title>
        <authorList>
            <person name="Cuomo C."/>
            <person name="Passer A."/>
            <person name="Billmyre B."/>
            <person name="Heitman J."/>
        </authorList>
    </citation>
    <scope>NUCLEOTIDE SEQUENCE [LARGE SCALE GENOMIC DNA]</scope>
    <source>
        <strain evidence="1 2">DSM 27421</strain>
    </source>
</reference>
<keyword evidence="2" id="KW-1185">Reference proteome</keyword>
<name>A0A5D3AYI3_9TREE</name>
<proteinExistence type="predicted"/>
<gene>
    <name evidence="1" type="ORF">B9479_004198</name>
</gene>